<dbReference type="Pfam" id="PF13384">
    <property type="entry name" value="HTH_23"/>
    <property type="match status" value="1"/>
</dbReference>
<keyword evidence="2" id="KW-0238">DNA-binding</keyword>
<keyword evidence="1" id="KW-0229">DNA integration</keyword>
<evidence type="ECO:0000256" key="1">
    <source>
        <dbReference type="ARBA" id="ARBA00022908"/>
    </source>
</evidence>
<dbReference type="PANTHER" id="PTHR30461:SF25">
    <property type="entry name" value="RESOLVASE-RELATED"/>
    <property type="match status" value="1"/>
</dbReference>
<evidence type="ECO:0000313" key="5">
    <source>
        <dbReference type="EMBL" id="EGU41132.1"/>
    </source>
</evidence>
<dbReference type="Proteomes" id="UP000004605">
    <property type="component" value="Unassembled WGS sequence"/>
</dbReference>
<dbReference type="EMBL" id="AFWF01000116">
    <property type="protein sequence ID" value="EGU41132.1"/>
    <property type="molecule type" value="Genomic_DNA"/>
</dbReference>
<dbReference type="InterPro" id="IPR036162">
    <property type="entry name" value="Resolvase-like_N_sf"/>
</dbReference>
<dbReference type="OrthoDB" id="9786476at2"/>
<name>F9S1W3_9VIBR</name>
<keyword evidence="6" id="KW-1185">Reference proteome</keyword>
<feature type="non-terminal residue" evidence="5">
    <location>
        <position position="1"/>
    </location>
</feature>
<comment type="caution">
    <text evidence="5">The sequence shown here is derived from an EMBL/GenBank/DDBJ whole genome shotgun (WGS) entry which is preliminary data.</text>
</comment>
<dbReference type="Pfam" id="PF00239">
    <property type="entry name" value="Resolvase"/>
    <property type="match status" value="1"/>
</dbReference>
<organism evidence="5 6">
    <name type="scientific">Vibrio ichthyoenteri ATCC 700023</name>
    <dbReference type="NCBI Taxonomy" id="870968"/>
    <lineage>
        <taxon>Bacteria</taxon>
        <taxon>Pseudomonadati</taxon>
        <taxon>Pseudomonadota</taxon>
        <taxon>Gammaproteobacteria</taxon>
        <taxon>Vibrionales</taxon>
        <taxon>Vibrionaceae</taxon>
        <taxon>Vibrio</taxon>
    </lineage>
</organism>
<accession>F9S1W3</accession>
<proteinExistence type="predicted"/>
<dbReference type="PROSITE" id="PS51736">
    <property type="entry name" value="RECOMBINASES_3"/>
    <property type="match status" value="1"/>
</dbReference>
<dbReference type="SMART" id="SM00857">
    <property type="entry name" value="Resolvase"/>
    <property type="match status" value="1"/>
</dbReference>
<dbReference type="AlphaFoldDB" id="F9S1W3"/>
<dbReference type="InterPro" id="IPR006119">
    <property type="entry name" value="Resolv_N"/>
</dbReference>
<dbReference type="GO" id="GO:0003677">
    <property type="term" value="F:DNA binding"/>
    <property type="evidence" value="ECO:0007669"/>
    <property type="project" value="UniProtKB-KW"/>
</dbReference>
<dbReference type="GO" id="GO:0000150">
    <property type="term" value="F:DNA strand exchange activity"/>
    <property type="evidence" value="ECO:0007669"/>
    <property type="project" value="InterPro"/>
</dbReference>
<dbReference type="InterPro" id="IPR050639">
    <property type="entry name" value="SSR_resolvase"/>
</dbReference>
<evidence type="ECO:0000259" key="4">
    <source>
        <dbReference type="PROSITE" id="PS51736"/>
    </source>
</evidence>
<dbReference type="SUPFAM" id="SSF53041">
    <property type="entry name" value="Resolvase-like"/>
    <property type="match status" value="1"/>
</dbReference>
<dbReference type="Gene3D" id="3.40.50.1390">
    <property type="entry name" value="Resolvase, N-terminal catalytic domain"/>
    <property type="match status" value="1"/>
</dbReference>
<feature type="domain" description="Resolvase/invertase-type recombinase catalytic" evidence="4">
    <location>
        <begin position="1"/>
        <end position="106"/>
    </location>
</feature>
<evidence type="ECO:0000256" key="3">
    <source>
        <dbReference type="ARBA" id="ARBA00023172"/>
    </source>
</evidence>
<keyword evidence="3" id="KW-0233">DNA recombination</keyword>
<protein>
    <submittedName>
        <fullName evidence="5">Resolvase</fullName>
    </submittedName>
</protein>
<dbReference type="PROSITE" id="PS00398">
    <property type="entry name" value="RECOMBINASES_2"/>
    <property type="match status" value="1"/>
</dbReference>
<dbReference type="RefSeq" id="WP_006712079.1">
    <property type="nucleotide sequence ID" value="NZ_AFWF01000116.1"/>
</dbReference>
<dbReference type="InterPro" id="IPR006118">
    <property type="entry name" value="Recombinase_CS"/>
</dbReference>
<reference evidence="5 6" key="1">
    <citation type="journal article" date="2012" name="Int. J. Syst. Evol. Microbiol.">
        <title>Vibrio caribbeanicus sp. nov., isolated from the marine sponge Scleritoderma cyanea.</title>
        <authorList>
            <person name="Hoffmann M."/>
            <person name="Monday S.R."/>
            <person name="Allard M.W."/>
            <person name="Strain E.A."/>
            <person name="Whittaker P."/>
            <person name="Naum M."/>
            <person name="McCarthy P.J."/>
            <person name="Lopez J.V."/>
            <person name="Fischer M."/>
            <person name="Brown E.W."/>
        </authorList>
    </citation>
    <scope>NUCLEOTIDE SEQUENCE [LARGE SCALE GENOMIC DNA]</scope>
    <source>
        <strain evidence="5 6">ATCC 700023</strain>
    </source>
</reference>
<gene>
    <name evidence="5" type="ORF">VII00023_01795</name>
</gene>
<evidence type="ECO:0000313" key="6">
    <source>
        <dbReference type="Proteomes" id="UP000004605"/>
    </source>
</evidence>
<evidence type="ECO:0000256" key="2">
    <source>
        <dbReference type="ARBA" id="ARBA00023125"/>
    </source>
</evidence>
<sequence>AELSRLIEDSHRGDVLLIEKVDRLSRLPYEQWKKLKQQLVEAGINIVVLDQPMTHAVLTHTDQQTSMISRVLTEFMVDLAAAMARDDYETRRKRQAQGIEKAKALGKYQGRKPDVKLRENIQLLLAEGKSWSQVQSLLGCSRSTIATVKKLSKTK</sequence>
<dbReference type="PANTHER" id="PTHR30461">
    <property type="entry name" value="DNA-INVERTASE FROM LAMBDOID PROPHAGE"/>
    <property type="match status" value="1"/>
</dbReference>
<dbReference type="GO" id="GO:0015074">
    <property type="term" value="P:DNA integration"/>
    <property type="evidence" value="ECO:0007669"/>
    <property type="project" value="UniProtKB-KW"/>
</dbReference>